<reference evidence="3 4" key="1">
    <citation type="submission" date="2015-03" db="EMBL/GenBank/DDBJ databases">
        <authorList>
            <person name="Urmite Genomes"/>
        </authorList>
    </citation>
    <scope>NUCLEOTIDE SEQUENCE [LARGE SCALE GENOMIC DNA]</scope>
    <source>
        <strain evidence="3 4">CSUR P1491</strain>
    </source>
</reference>
<feature type="signal peptide" evidence="1">
    <location>
        <begin position="1"/>
        <end position="19"/>
    </location>
</feature>
<sequence length="122" mass="13264">MRRLSLLAALLVAAAAVGGSMQTLLPQAHSAPAPEVEYLYDVAVRRHYNFPNNDALGYGHGICDKVSQGKGYGQVMNDVKQDLGPNDEFAANYLVSYAVNLLCPAEIWQLRNSAARYQPPEG</sequence>
<evidence type="ECO:0000313" key="3">
    <source>
        <dbReference type="EMBL" id="CQD22533.1"/>
    </source>
</evidence>
<dbReference type="Proteomes" id="UP000199251">
    <property type="component" value="Unassembled WGS sequence"/>
</dbReference>
<dbReference type="InterPro" id="IPR007969">
    <property type="entry name" value="DUF732"/>
</dbReference>
<feature type="domain" description="DUF732" evidence="2">
    <location>
        <begin position="45"/>
        <end position="104"/>
    </location>
</feature>
<dbReference type="RefSeq" id="WP_090607899.1">
    <property type="nucleotide sequence ID" value="NZ_CTEE01000001.1"/>
</dbReference>
<dbReference type="EMBL" id="CTEE01000001">
    <property type="protein sequence ID" value="CQD22533.1"/>
    <property type="molecule type" value="Genomic_DNA"/>
</dbReference>
<dbReference type="AlphaFoldDB" id="A0A0E4CQW3"/>
<feature type="chain" id="PRO_5038902839" description="DUF732 domain-containing protein" evidence="1">
    <location>
        <begin position="20"/>
        <end position="122"/>
    </location>
</feature>
<protein>
    <recommendedName>
        <fullName evidence="2">DUF732 domain-containing protein</fullName>
    </recommendedName>
</protein>
<proteinExistence type="predicted"/>
<evidence type="ECO:0000313" key="4">
    <source>
        <dbReference type="Proteomes" id="UP000199251"/>
    </source>
</evidence>
<name>A0A0E4CQW3_MYCLN</name>
<organism evidence="3 4">
    <name type="scientific">Mycobacterium lentiflavum</name>
    <dbReference type="NCBI Taxonomy" id="141349"/>
    <lineage>
        <taxon>Bacteria</taxon>
        <taxon>Bacillati</taxon>
        <taxon>Actinomycetota</taxon>
        <taxon>Actinomycetes</taxon>
        <taxon>Mycobacteriales</taxon>
        <taxon>Mycobacteriaceae</taxon>
        <taxon>Mycobacterium</taxon>
        <taxon>Mycobacterium simiae complex</taxon>
    </lineage>
</organism>
<accession>A0A0E4CQW3</accession>
<dbReference type="STRING" id="141349.BN1232_05655"/>
<keyword evidence="1" id="KW-0732">Signal</keyword>
<dbReference type="OrthoDB" id="4729208at2"/>
<dbReference type="Pfam" id="PF05305">
    <property type="entry name" value="DUF732"/>
    <property type="match status" value="1"/>
</dbReference>
<gene>
    <name evidence="3" type="ORF">BN1232_05655</name>
</gene>
<evidence type="ECO:0000256" key="1">
    <source>
        <dbReference type="SAM" id="SignalP"/>
    </source>
</evidence>
<evidence type="ECO:0000259" key="2">
    <source>
        <dbReference type="Pfam" id="PF05305"/>
    </source>
</evidence>